<organism evidence="2 3">
    <name type="scientific">Trichoderma harzianum CBS 226.95</name>
    <dbReference type="NCBI Taxonomy" id="983964"/>
    <lineage>
        <taxon>Eukaryota</taxon>
        <taxon>Fungi</taxon>
        <taxon>Dikarya</taxon>
        <taxon>Ascomycota</taxon>
        <taxon>Pezizomycotina</taxon>
        <taxon>Sordariomycetes</taxon>
        <taxon>Hypocreomycetidae</taxon>
        <taxon>Hypocreales</taxon>
        <taxon>Hypocreaceae</taxon>
        <taxon>Trichoderma</taxon>
    </lineage>
</organism>
<dbReference type="EMBL" id="KZ679684">
    <property type="protein sequence ID" value="PTB52172.1"/>
    <property type="molecule type" value="Genomic_DNA"/>
</dbReference>
<accession>A0A2T4A520</accession>
<dbReference type="Proteomes" id="UP000241690">
    <property type="component" value="Unassembled WGS sequence"/>
</dbReference>
<evidence type="ECO:0000256" key="1">
    <source>
        <dbReference type="SAM" id="MobiDB-lite"/>
    </source>
</evidence>
<dbReference type="PANTHER" id="PTHR36847:SF1">
    <property type="entry name" value="AMIDOLIGASE ENZYME"/>
    <property type="match status" value="1"/>
</dbReference>
<proteinExistence type="predicted"/>
<dbReference type="GeneID" id="36624757"/>
<dbReference type="AlphaFoldDB" id="A0A2T4A520"/>
<gene>
    <name evidence="2" type="ORF">M431DRAFT_484241</name>
</gene>
<evidence type="ECO:0000313" key="2">
    <source>
        <dbReference type="EMBL" id="PTB52172.1"/>
    </source>
</evidence>
<sequence length="315" mass="35795">MDPQTPKSHRRRRSSMSSGQPSSQPNTPERRSTVKKWKEGIPVFETGQHPESSLPFSFGVEFELQLRVKNGTGLDIGNYPAAEASFSVMRRYNFSLLESIAEILTQEGMDAVRHDMSSDDPLDYSKWNVVLDGSLSKAHMKDGYYLVEIVTPVILGDDQWASKIDKFWAVLLSKFQVLLDTTSVCPDKYRAWNLLPAREGKAGSIEFRRPPGVSTAKKAKHWIAFTMSFIYLAIRANPSHLSSRVDESIDLDAIRHPDFLEDLLRCARQLDVFAHLDPRLIQVDDVSRLHITMAQPESVAWLRSLNLGYNLENFR</sequence>
<dbReference type="STRING" id="983964.A0A2T4A520"/>
<evidence type="ECO:0000313" key="3">
    <source>
        <dbReference type="Proteomes" id="UP000241690"/>
    </source>
</evidence>
<feature type="region of interest" description="Disordered" evidence="1">
    <location>
        <begin position="1"/>
        <end position="35"/>
    </location>
</feature>
<dbReference type="RefSeq" id="XP_024771849.1">
    <property type="nucleotide sequence ID" value="XM_024916188.1"/>
</dbReference>
<dbReference type="PANTHER" id="PTHR36847">
    <property type="entry name" value="AMIDOLIGASE ENZYME"/>
    <property type="match status" value="1"/>
</dbReference>
<reference evidence="2 3" key="1">
    <citation type="submission" date="2016-07" db="EMBL/GenBank/DDBJ databases">
        <title>Multiple horizontal gene transfer events from other fungi enriched the ability of initially mycotrophic Trichoderma (Ascomycota) to feed on dead plant biomass.</title>
        <authorList>
            <consortium name="DOE Joint Genome Institute"/>
            <person name="Aerts A."/>
            <person name="Atanasova L."/>
            <person name="Chenthamara K."/>
            <person name="Zhang J."/>
            <person name="Grujic M."/>
            <person name="Henrissat B."/>
            <person name="Kuo A."/>
            <person name="Salamov A."/>
            <person name="Lipzen A."/>
            <person name="Labutti K."/>
            <person name="Barry K."/>
            <person name="Miao Y."/>
            <person name="Rahimi M.J."/>
            <person name="Shen Q."/>
            <person name="Grigoriev I.V."/>
            <person name="Kubicek C.P."/>
            <person name="Druzhinina I.S."/>
        </authorList>
    </citation>
    <scope>NUCLEOTIDE SEQUENCE [LARGE SCALE GENOMIC DNA]</scope>
    <source>
        <strain evidence="2 3">CBS 226.95</strain>
    </source>
</reference>
<keyword evidence="3" id="KW-1185">Reference proteome</keyword>
<protein>
    <submittedName>
        <fullName evidence="2">Uncharacterized protein</fullName>
    </submittedName>
</protein>
<name>A0A2T4A520_TRIHA</name>